<reference evidence="2" key="1">
    <citation type="submission" date="2018-05" db="EMBL/GenBank/DDBJ databases">
        <authorList>
            <person name="Lanie J.A."/>
            <person name="Ng W.-L."/>
            <person name="Kazmierczak K.M."/>
            <person name="Andrzejewski T.M."/>
            <person name="Davidsen T.M."/>
            <person name="Wayne K.J."/>
            <person name="Tettelin H."/>
            <person name="Glass J.I."/>
            <person name="Rusch D."/>
            <person name="Podicherti R."/>
            <person name="Tsui H.-C.T."/>
            <person name="Winkler M.E."/>
        </authorList>
    </citation>
    <scope>NUCLEOTIDE SEQUENCE</scope>
</reference>
<dbReference type="Pfam" id="PF18962">
    <property type="entry name" value="Por_Secre_tail"/>
    <property type="match status" value="1"/>
</dbReference>
<accession>A0A383AAV6</accession>
<evidence type="ECO:0000313" key="2">
    <source>
        <dbReference type="EMBL" id="SVE04794.1"/>
    </source>
</evidence>
<dbReference type="SUPFAM" id="SSF51126">
    <property type="entry name" value="Pectin lyase-like"/>
    <property type="match status" value="1"/>
</dbReference>
<gene>
    <name evidence="2" type="ORF">METZ01_LOCUS457648</name>
</gene>
<dbReference type="InterPro" id="IPR011050">
    <property type="entry name" value="Pectin_lyase_fold/virulence"/>
</dbReference>
<feature type="non-terminal residue" evidence="2">
    <location>
        <position position="1"/>
    </location>
</feature>
<organism evidence="2">
    <name type="scientific">marine metagenome</name>
    <dbReference type="NCBI Taxonomy" id="408172"/>
    <lineage>
        <taxon>unclassified sequences</taxon>
        <taxon>metagenomes</taxon>
        <taxon>ecological metagenomes</taxon>
    </lineage>
</organism>
<dbReference type="AlphaFoldDB" id="A0A383AAV6"/>
<name>A0A383AAV6_9ZZZZ</name>
<proteinExistence type="predicted"/>
<dbReference type="EMBL" id="UINC01190572">
    <property type="protein sequence ID" value="SVE04794.1"/>
    <property type="molecule type" value="Genomic_DNA"/>
</dbReference>
<dbReference type="NCBIfam" id="TIGR04183">
    <property type="entry name" value="Por_Secre_tail"/>
    <property type="match status" value="1"/>
</dbReference>
<sequence>TYGGGMYLLSSSPTFTNVTFSGNSATYGGGIFFLFNIHSGLDGSSPTLTNSILWGNSPEEIYFWEFDSASHSITISYSDIQGGEAGIVANDGTVYWEDGNIDADPLFCDAENGDLTIQSDSPLLGAGQDGANIGALGVGCEEPLSIVDNIIPNTYTLSSYPNPFNPTTTITFTIPEFGHTTIIAYDITGRQLETLTNEVLNMGNYSIDWNASSYPSGVYLIRMGSGDFTQTLNVVLVK</sequence>
<dbReference type="InterPro" id="IPR026444">
    <property type="entry name" value="Secre_tail"/>
</dbReference>
<feature type="domain" description="Secretion system C-terminal sorting" evidence="1">
    <location>
        <begin position="160"/>
        <end position="230"/>
    </location>
</feature>
<evidence type="ECO:0000259" key="1">
    <source>
        <dbReference type="Pfam" id="PF18962"/>
    </source>
</evidence>
<protein>
    <recommendedName>
        <fullName evidence="1">Secretion system C-terminal sorting domain-containing protein</fullName>
    </recommendedName>
</protein>